<keyword evidence="4 7" id="KW-0812">Transmembrane</keyword>
<dbReference type="PANTHER" id="PTHR23517:SF2">
    <property type="entry name" value="MULTIDRUG RESISTANCE PROTEIN MDTH"/>
    <property type="match status" value="1"/>
</dbReference>
<sequence length="446" mass="49792">MMLYGDFRTFGQIRVIFEILIRNSQVNILRAYTDSFKGLSQEAWMLSIVMLINRTGSMVIPFLGVYMTGHLNFDITHTGIVLSFYGIGSVIGSWLGGFFTDRFGEYRVQSLSLFLSAPLFIMIPLFPTVEGMACIILLQSIISETFRPANSVAITKYAKPQNLTRAFSLNRMAVNLGFSIGPALGGILSAISYEFLFAINTAGALIAGIVYVKFFRKRHKVFQAKVQERQKHIDELPVKADDKSKSPYKDVPFIIFCFFCTIFSICFFQFFNTIPIFYKEVAKMDQATIGYVLGYSGFIIVLLEMLVVNFADKYLSIAKTILYGALLCAVAYAILAFDHHFSILILSITLLSVSEILVLPFMSTITALRSGKKNQGAYMGMNGMSFSFSFIITPLLGTQIVHQLGFDTLWLGTGAILAFSAVALYFVIRWMLPQDKHTQAEGLGGH</sequence>
<dbReference type="Proteomes" id="UP000295292">
    <property type="component" value="Unassembled WGS sequence"/>
</dbReference>
<dbReference type="InterPro" id="IPR001958">
    <property type="entry name" value="Tet-R_TetA/multi-R_MdtG-like"/>
</dbReference>
<comment type="caution">
    <text evidence="9">The sequence shown here is derived from an EMBL/GenBank/DDBJ whole genome shotgun (WGS) entry which is preliminary data.</text>
</comment>
<feature type="transmembrane region" description="Helical" evidence="7">
    <location>
        <begin position="119"/>
        <end position="138"/>
    </location>
</feature>
<evidence type="ECO:0000256" key="4">
    <source>
        <dbReference type="ARBA" id="ARBA00022692"/>
    </source>
</evidence>
<dbReference type="InterPro" id="IPR011701">
    <property type="entry name" value="MFS"/>
</dbReference>
<feature type="transmembrane region" description="Helical" evidence="7">
    <location>
        <begin position="253"/>
        <end position="277"/>
    </location>
</feature>
<evidence type="ECO:0000259" key="8">
    <source>
        <dbReference type="PROSITE" id="PS50850"/>
    </source>
</evidence>
<dbReference type="Gene3D" id="1.20.1250.20">
    <property type="entry name" value="MFS general substrate transporter like domains"/>
    <property type="match status" value="1"/>
</dbReference>
<evidence type="ECO:0000256" key="5">
    <source>
        <dbReference type="ARBA" id="ARBA00022989"/>
    </source>
</evidence>
<dbReference type="PRINTS" id="PR01035">
    <property type="entry name" value="TCRTETA"/>
</dbReference>
<feature type="transmembrane region" description="Helical" evidence="7">
    <location>
        <begin position="289"/>
        <end position="308"/>
    </location>
</feature>
<evidence type="ECO:0000313" key="9">
    <source>
        <dbReference type="EMBL" id="TDQ77839.1"/>
    </source>
</evidence>
<gene>
    <name evidence="9" type="ORF">CLV99_1805</name>
</gene>
<dbReference type="RefSeq" id="WP_246032720.1">
    <property type="nucleotide sequence ID" value="NZ_SNYV01000013.1"/>
</dbReference>
<feature type="transmembrane region" description="Helical" evidence="7">
    <location>
        <begin position="343"/>
        <end position="365"/>
    </location>
</feature>
<dbReference type="InterPro" id="IPR036259">
    <property type="entry name" value="MFS_trans_sf"/>
</dbReference>
<dbReference type="PANTHER" id="PTHR23517">
    <property type="entry name" value="RESISTANCE PROTEIN MDTM, PUTATIVE-RELATED-RELATED"/>
    <property type="match status" value="1"/>
</dbReference>
<feature type="transmembrane region" description="Helical" evidence="7">
    <location>
        <begin position="377"/>
        <end position="397"/>
    </location>
</feature>
<evidence type="ECO:0000256" key="6">
    <source>
        <dbReference type="ARBA" id="ARBA00023136"/>
    </source>
</evidence>
<protein>
    <submittedName>
        <fullName evidence="9">Putative MFS family arabinose efflux permease</fullName>
    </submittedName>
</protein>
<evidence type="ECO:0000256" key="1">
    <source>
        <dbReference type="ARBA" id="ARBA00004651"/>
    </source>
</evidence>
<reference evidence="9 10" key="1">
    <citation type="submission" date="2019-03" db="EMBL/GenBank/DDBJ databases">
        <title>Genomic Encyclopedia of Archaeal and Bacterial Type Strains, Phase II (KMG-II): from individual species to whole genera.</title>
        <authorList>
            <person name="Goeker M."/>
        </authorList>
    </citation>
    <scope>NUCLEOTIDE SEQUENCE [LARGE SCALE GENOMIC DNA]</scope>
    <source>
        <strain evidence="9 10">DSM 28353</strain>
    </source>
</reference>
<dbReference type="GO" id="GO:0022857">
    <property type="term" value="F:transmembrane transporter activity"/>
    <property type="evidence" value="ECO:0007669"/>
    <property type="project" value="InterPro"/>
</dbReference>
<feature type="transmembrane region" description="Helical" evidence="7">
    <location>
        <begin position="320"/>
        <end position="337"/>
    </location>
</feature>
<feature type="domain" description="Major facilitator superfamily (MFS) profile" evidence="8">
    <location>
        <begin position="42"/>
        <end position="432"/>
    </location>
</feature>
<feature type="transmembrane region" description="Helical" evidence="7">
    <location>
        <begin position="197"/>
        <end position="215"/>
    </location>
</feature>
<evidence type="ECO:0000256" key="2">
    <source>
        <dbReference type="ARBA" id="ARBA00022448"/>
    </source>
</evidence>
<dbReference type="Pfam" id="PF07690">
    <property type="entry name" value="MFS_1"/>
    <property type="match status" value="1"/>
</dbReference>
<organism evidence="9 10">
    <name type="scientific">Sphingobacterium yanglingense</name>
    <dbReference type="NCBI Taxonomy" id="1437280"/>
    <lineage>
        <taxon>Bacteria</taxon>
        <taxon>Pseudomonadati</taxon>
        <taxon>Bacteroidota</taxon>
        <taxon>Sphingobacteriia</taxon>
        <taxon>Sphingobacteriales</taxon>
        <taxon>Sphingobacteriaceae</taxon>
        <taxon>Sphingobacterium</taxon>
    </lineage>
</organism>
<feature type="transmembrane region" description="Helical" evidence="7">
    <location>
        <begin position="172"/>
        <end position="191"/>
    </location>
</feature>
<dbReference type="AlphaFoldDB" id="A0A4R6WDJ9"/>
<keyword evidence="2" id="KW-0813">Transport</keyword>
<comment type="subcellular location">
    <subcellularLocation>
        <location evidence="1">Cell membrane</location>
        <topology evidence="1">Multi-pass membrane protein</topology>
    </subcellularLocation>
</comment>
<evidence type="ECO:0000256" key="7">
    <source>
        <dbReference type="SAM" id="Phobius"/>
    </source>
</evidence>
<dbReference type="PROSITE" id="PS50850">
    <property type="entry name" value="MFS"/>
    <property type="match status" value="1"/>
</dbReference>
<feature type="transmembrane region" description="Helical" evidence="7">
    <location>
        <begin position="79"/>
        <end position="99"/>
    </location>
</feature>
<name>A0A4R6WDJ9_9SPHI</name>
<dbReference type="SUPFAM" id="SSF103473">
    <property type="entry name" value="MFS general substrate transporter"/>
    <property type="match status" value="1"/>
</dbReference>
<keyword evidence="6 7" id="KW-0472">Membrane</keyword>
<keyword evidence="3" id="KW-1003">Cell membrane</keyword>
<dbReference type="EMBL" id="SNYV01000013">
    <property type="protein sequence ID" value="TDQ77839.1"/>
    <property type="molecule type" value="Genomic_DNA"/>
</dbReference>
<dbReference type="InterPro" id="IPR050171">
    <property type="entry name" value="MFS_Transporters"/>
</dbReference>
<feature type="transmembrane region" description="Helical" evidence="7">
    <location>
        <begin position="43"/>
        <end position="67"/>
    </location>
</feature>
<dbReference type="InterPro" id="IPR020846">
    <property type="entry name" value="MFS_dom"/>
</dbReference>
<proteinExistence type="predicted"/>
<evidence type="ECO:0000313" key="10">
    <source>
        <dbReference type="Proteomes" id="UP000295292"/>
    </source>
</evidence>
<evidence type="ECO:0000256" key="3">
    <source>
        <dbReference type="ARBA" id="ARBA00022475"/>
    </source>
</evidence>
<keyword evidence="5 7" id="KW-1133">Transmembrane helix</keyword>
<accession>A0A4R6WDJ9</accession>
<keyword evidence="10" id="KW-1185">Reference proteome</keyword>
<feature type="transmembrane region" description="Helical" evidence="7">
    <location>
        <begin position="409"/>
        <end position="428"/>
    </location>
</feature>
<dbReference type="GO" id="GO:0005886">
    <property type="term" value="C:plasma membrane"/>
    <property type="evidence" value="ECO:0007669"/>
    <property type="project" value="UniProtKB-SubCell"/>
</dbReference>